<reference evidence="4" key="4">
    <citation type="journal article" date="2020" name="Int. J. Syst. Evol. Microbiol.">
        <title>Leptospira yasudae sp. nov. and Leptospira stimsonii sp. nov., two new species of the pathogenic group isolated from environmental sources.</title>
        <authorList>
            <person name="Casanovas-Massana A."/>
            <person name="Hamond C."/>
            <person name="Santos L.A."/>
            <person name="de Oliveira D."/>
            <person name="Hacker K.P."/>
            <person name="Balassiano I."/>
            <person name="Costa F."/>
            <person name="Medeiros M.A."/>
            <person name="Reis M.G."/>
            <person name="Ko A.I."/>
            <person name="Wunder E.A."/>
        </authorList>
    </citation>
    <scope>NUCLEOTIDE SEQUENCE</scope>
    <source>
        <strain evidence="4">AMB6-RJ</strain>
    </source>
</reference>
<name>A0A4R9LCS9_9LEPT</name>
<evidence type="ECO:0000313" key="6">
    <source>
        <dbReference type="Proteomes" id="UP000266669"/>
    </source>
</evidence>
<reference evidence="7" key="3">
    <citation type="journal article" date="2019" name="PLoS Negl. Trop. Dis.">
        <title>Revisiting the worldwide diversity of Leptospira species in the environment.</title>
        <authorList>
            <person name="Vincent A.T."/>
            <person name="Schiettekatte O."/>
            <person name="Bourhy P."/>
            <person name="Veyrier F.J."/>
            <person name="Picardeau M."/>
        </authorList>
    </citation>
    <scope>NUCLEOTIDE SEQUENCE [LARGE SCALE GENOMIC DNA]</scope>
    <source>
        <strain evidence="7">201702407</strain>
    </source>
</reference>
<dbReference type="InterPro" id="IPR006683">
    <property type="entry name" value="Thioestr_dom"/>
</dbReference>
<evidence type="ECO:0000313" key="5">
    <source>
        <dbReference type="EMBL" id="TGM21879.1"/>
    </source>
</evidence>
<evidence type="ECO:0000259" key="3">
    <source>
        <dbReference type="Pfam" id="PF03061"/>
    </source>
</evidence>
<dbReference type="SUPFAM" id="SSF54637">
    <property type="entry name" value="Thioesterase/thiol ester dehydrase-isomerase"/>
    <property type="match status" value="1"/>
</dbReference>
<dbReference type="GO" id="GO:0047617">
    <property type="term" value="F:fatty acyl-CoA hydrolase activity"/>
    <property type="evidence" value="ECO:0007669"/>
    <property type="project" value="TreeGrafter"/>
</dbReference>
<evidence type="ECO:0000313" key="7">
    <source>
        <dbReference type="Proteomes" id="UP000297422"/>
    </source>
</evidence>
<dbReference type="EMBL" id="RQGT01000009">
    <property type="protein sequence ID" value="TGM21879.1"/>
    <property type="molecule type" value="Genomic_DNA"/>
</dbReference>
<dbReference type="Proteomes" id="UP000266669">
    <property type="component" value="Unassembled WGS sequence"/>
</dbReference>
<dbReference type="PIRSF" id="PIRSF003230">
    <property type="entry name" value="YbgC"/>
    <property type="match status" value="1"/>
</dbReference>
<organism evidence="4 6">
    <name type="scientific">Leptospira stimsonii</name>
    <dbReference type="NCBI Taxonomy" id="2202203"/>
    <lineage>
        <taxon>Bacteria</taxon>
        <taxon>Pseudomonadati</taxon>
        <taxon>Spirochaetota</taxon>
        <taxon>Spirochaetia</taxon>
        <taxon>Leptospirales</taxon>
        <taxon>Leptospiraceae</taxon>
        <taxon>Leptospira</taxon>
    </lineage>
</organism>
<dbReference type="CDD" id="cd00586">
    <property type="entry name" value="4HBT"/>
    <property type="match status" value="1"/>
</dbReference>
<dbReference type="RefSeq" id="WP_118983538.1">
    <property type="nucleotide sequence ID" value="NZ_QHCS01000007.1"/>
</dbReference>
<sequence>MGKNIRKEEFDFYHPLRVRYAESDPQGIVFNANYLTYFDVAITEYFRNCGLPYGELNSKFQADFHVIHCEIDYKSPARFDEEIQIYLKGSVSGVKVFWDLAIFRESELLCSGKLVYACVDSKSGSLKKVDSELATFLKWTPKVSSSQET</sequence>
<dbReference type="PANTHER" id="PTHR31793:SF27">
    <property type="entry name" value="NOVEL THIOESTERASE SUPERFAMILY DOMAIN AND SAPOSIN A-TYPE DOMAIN CONTAINING PROTEIN (0610012H03RIK)"/>
    <property type="match status" value="1"/>
</dbReference>
<accession>A0A4R9LCS9</accession>
<comment type="similarity">
    <text evidence="1">Belongs to the 4-hydroxybenzoyl-CoA thioesterase family.</text>
</comment>
<reference evidence="6" key="1">
    <citation type="submission" date="2018-05" db="EMBL/GenBank/DDBJ databases">
        <title>Leptospira yasudae sp. nov. and Leptospira stimsonii sp. nov., two pathogenic species of the genus Leptospira isolated from environmental sources.</title>
        <authorList>
            <person name="Casanovas-Massana A."/>
            <person name="Hamond C."/>
            <person name="Santos L.A."/>
            <person name="Hacker K.P."/>
            <person name="Balassiano I."/>
            <person name="Medeiros M.A."/>
            <person name="Reis M.G."/>
            <person name="Ko A.I."/>
            <person name="Wunder E.A."/>
        </authorList>
    </citation>
    <scope>NUCLEOTIDE SEQUENCE [LARGE SCALE GENOMIC DNA]</scope>
    <source>
        <strain evidence="6">AMB6-RJ</strain>
    </source>
</reference>
<reference evidence="5" key="2">
    <citation type="submission" date="2018-10" db="EMBL/GenBank/DDBJ databases">
        <authorList>
            <person name="Vincent A.T."/>
            <person name="Schiettekatte O."/>
            <person name="Bourhy P."/>
            <person name="Veyrier F.J."/>
            <person name="Picardeau M."/>
        </authorList>
    </citation>
    <scope>NUCLEOTIDE SEQUENCE</scope>
    <source>
        <strain evidence="5">201702407</strain>
    </source>
</reference>
<dbReference type="Proteomes" id="UP000297422">
    <property type="component" value="Unassembled WGS sequence"/>
</dbReference>
<dbReference type="Pfam" id="PF03061">
    <property type="entry name" value="4HBT"/>
    <property type="match status" value="1"/>
</dbReference>
<dbReference type="EMBL" id="QHCS01000007">
    <property type="protein sequence ID" value="RHX83768.1"/>
    <property type="molecule type" value="Genomic_DNA"/>
</dbReference>
<dbReference type="PANTHER" id="PTHR31793">
    <property type="entry name" value="4-HYDROXYBENZOYL-COA THIOESTERASE FAMILY MEMBER"/>
    <property type="match status" value="1"/>
</dbReference>
<feature type="domain" description="Thioesterase" evidence="3">
    <location>
        <begin position="26"/>
        <end position="110"/>
    </location>
</feature>
<gene>
    <name evidence="4" type="ORF">DLM78_19945</name>
    <name evidence="5" type="ORF">EHQ90_01720</name>
</gene>
<keyword evidence="7" id="KW-1185">Reference proteome</keyword>
<dbReference type="InterPro" id="IPR029069">
    <property type="entry name" value="HotDog_dom_sf"/>
</dbReference>
<dbReference type="InterPro" id="IPR050563">
    <property type="entry name" value="4-hydroxybenzoyl-CoA_TE"/>
</dbReference>
<keyword evidence="2" id="KW-0378">Hydrolase</keyword>
<protein>
    <submittedName>
        <fullName evidence="4">Acyl-CoA thioesterase</fullName>
    </submittedName>
</protein>
<dbReference type="AlphaFoldDB" id="A0A4R9LCS9"/>
<evidence type="ECO:0000256" key="1">
    <source>
        <dbReference type="ARBA" id="ARBA00005953"/>
    </source>
</evidence>
<proteinExistence type="inferred from homology"/>
<evidence type="ECO:0000313" key="4">
    <source>
        <dbReference type="EMBL" id="RHX83768.1"/>
    </source>
</evidence>
<evidence type="ECO:0000256" key="2">
    <source>
        <dbReference type="ARBA" id="ARBA00022801"/>
    </source>
</evidence>
<dbReference type="InterPro" id="IPR006684">
    <property type="entry name" value="YbgC/YbaW"/>
</dbReference>
<dbReference type="Gene3D" id="3.10.129.10">
    <property type="entry name" value="Hotdog Thioesterase"/>
    <property type="match status" value="1"/>
</dbReference>
<comment type="caution">
    <text evidence="4">The sequence shown here is derived from an EMBL/GenBank/DDBJ whole genome shotgun (WGS) entry which is preliminary data.</text>
</comment>
<dbReference type="NCBIfam" id="TIGR00051">
    <property type="entry name" value="YbgC/FadM family acyl-CoA thioesterase"/>
    <property type="match status" value="1"/>
</dbReference>